<dbReference type="AlphaFoldDB" id="A0A1D8AE08"/>
<dbReference type="InterPro" id="IPR001610">
    <property type="entry name" value="PAC"/>
</dbReference>
<dbReference type="NCBIfam" id="TIGR00229">
    <property type="entry name" value="sensory_box"/>
    <property type="match status" value="1"/>
</dbReference>
<keyword evidence="14" id="KW-0843">Virulence</keyword>
<evidence type="ECO:0000256" key="12">
    <source>
        <dbReference type="ARBA" id="ARBA00022840"/>
    </source>
</evidence>
<evidence type="ECO:0000256" key="5">
    <source>
        <dbReference type="ARBA" id="ARBA00022606"/>
    </source>
</evidence>
<dbReference type="InterPro" id="IPR029016">
    <property type="entry name" value="GAF-like_dom_sf"/>
</dbReference>
<evidence type="ECO:0000256" key="15">
    <source>
        <dbReference type="ARBA" id="ARBA00023170"/>
    </source>
</evidence>
<dbReference type="EMBL" id="CP017077">
    <property type="protein sequence ID" value="AOR80346.1"/>
    <property type="molecule type" value="Genomic_DNA"/>
</dbReference>
<dbReference type="CDD" id="cd00130">
    <property type="entry name" value="PAS"/>
    <property type="match status" value="2"/>
</dbReference>
<keyword evidence="15" id="KW-0675">Receptor</keyword>
<dbReference type="PANTHER" id="PTHR41523">
    <property type="entry name" value="TWO-COMPONENT SYSTEM SENSOR PROTEIN"/>
    <property type="match status" value="1"/>
</dbReference>
<evidence type="ECO:0000256" key="14">
    <source>
        <dbReference type="ARBA" id="ARBA00023026"/>
    </source>
</evidence>
<dbReference type="InterPro" id="IPR013655">
    <property type="entry name" value="PAS_fold_3"/>
</dbReference>
<keyword evidence="7" id="KW-0288">FMN</keyword>
<feature type="domain" description="PAC" evidence="17">
    <location>
        <begin position="239"/>
        <end position="291"/>
    </location>
</feature>
<evidence type="ECO:0000256" key="13">
    <source>
        <dbReference type="ARBA" id="ARBA00022991"/>
    </source>
</evidence>
<evidence type="ECO:0000256" key="8">
    <source>
        <dbReference type="ARBA" id="ARBA00022679"/>
    </source>
</evidence>
<dbReference type="Pfam" id="PF13426">
    <property type="entry name" value="PAS_9"/>
    <property type="match status" value="1"/>
</dbReference>
<evidence type="ECO:0000256" key="7">
    <source>
        <dbReference type="ARBA" id="ARBA00022643"/>
    </source>
</evidence>
<feature type="domain" description="PAS" evidence="16">
    <location>
        <begin position="164"/>
        <end position="237"/>
    </location>
</feature>
<keyword evidence="13" id="KW-0157">Chromophore</keyword>
<dbReference type="PROSITE" id="PS50112">
    <property type="entry name" value="PAS"/>
    <property type="match status" value="1"/>
</dbReference>
<evidence type="ECO:0000256" key="10">
    <source>
        <dbReference type="ARBA" id="ARBA00022741"/>
    </source>
</evidence>
<keyword evidence="5" id="KW-0716">Sensory transduction</keyword>
<evidence type="ECO:0000259" key="17">
    <source>
        <dbReference type="PROSITE" id="PS50113"/>
    </source>
</evidence>
<dbReference type="Gene3D" id="3.30.565.10">
    <property type="entry name" value="Histidine kinase-like ATPase, C-terminal domain"/>
    <property type="match status" value="1"/>
</dbReference>
<dbReference type="SUPFAM" id="SSF55781">
    <property type="entry name" value="GAF domain-like"/>
    <property type="match status" value="1"/>
</dbReference>
<keyword evidence="11" id="KW-0418">Kinase</keyword>
<dbReference type="InterPro" id="IPR036890">
    <property type="entry name" value="HATPase_C_sf"/>
</dbReference>
<protein>
    <recommendedName>
        <fullName evidence="2">histidine kinase</fullName>
        <ecNumber evidence="2">2.7.13.3</ecNumber>
    </recommendedName>
</protein>
<evidence type="ECO:0000256" key="11">
    <source>
        <dbReference type="ARBA" id="ARBA00022777"/>
    </source>
</evidence>
<dbReference type="Proteomes" id="UP000094626">
    <property type="component" value="Plasmid pSA2"/>
</dbReference>
<keyword evidence="12" id="KW-0067">ATP-binding</keyword>
<gene>
    <name evidence="18" type="ORF">BES08_26005</name>
</gene>
<keyword evidence="19" id="KW-1185">Reference proteome</keyword>
<keyword evidence="18" id="KW-0614">Plasmid</keyword>
<dbReference type="SMART" id="SM00091">
    <property type="entry name" value="PAS"/>
    <property type="match status" value="1"/>
</dbReference>
<name>A0A1D8AE08_9SPHN</name>
<comment type="catalytic activity">
    <reaction evidence="1">
        <text>ATP + protein L-histidine = ADP + protein N-phospho-L-histidine.</text>
        <dbReference type="EC" id="2.7.13.3"/>
    </reaction>
</comment>
<dbReference type="InterPro" id="IPR035965">
    <property type="entry name" value="PAS-like_dom_sf"/>
</dbReference>
<dbReference type="SMART" id="SM00911">
    <property type="entry name" value="HWE_HK"/>
    <property type="match status" value="1"/>
</dbReference>
<keyword evidence="4" id="KW-0597">Phosphoprotein</keyword>
<evidence type="ECO:0000256" key="2">
    <source>
        <dbReference type="ARBA" id="ARBA00012438"/>
    </source>
</evidence>
<dbReference type="InterPro" id="IPR011102">
    <property type="entry name" value="Sig_transdc_His_kinase_HWE"/>
</dbReference>
<evidence type="ECO:0000256" key="1">
    <source>
        <dbReference type="ARBA" id="ARBA00000085"/>
    </source>
</evidence>
<dbReference type="Gene3D" id="3.30.450.40">
    <property type="match status" value="1"/>
</dbReference>
<keyword evidence="8" id="KW-0808">Transferase</keyword>
<evidence type="ECO:0000256" key="4">
    <source>
        <dbReference type="ARBA" id="ARBA00022553"/>
    </source>
</evidence>
<evidence type="ECO:0000256" key="3">
    <source>
        <dbReference type="ARBA" id="ARBA00022543"/>
    </source>
</evidence>
<keyword evidence="3" id="KW-0600">Photoreceptor protein</keyword>
<evidence type="ECO:0000313" key="18">
    <source>
        <dbReference type="EMBL" id="AOR80346.1"/>
    </source>
</evidence>
<dbReference type="Gene3D" id="2.10.70.100">
    <property type="match status" value="1"/>
</dbReference>
<dbReference type="SMART" id="SM00086">
    <property type="entry name" value="PAC"/>
    <property type="match status" value="2"/>
</dbReference>
<evidence type="ECO:0000256" key="9">
    <source>
        <dbReference type="ARBA" id="ARBA00022737"/>
    </source>
</evidence>
<accession>A0A1D8AE08</accession>
<dbReference type="KEGG" id="nre:BES08_26005"/>
<reference evidence="19" key="1">
    <citation type="journal article" date="2017" name="J. Biotechnol.">
        <title>Complete genome sequence of Novosphingobium resinovorum SA1, a versatile xenobiotic-degrading bacterium capable of utilizing sulfanilic acid.</title>
        <authorList>
            <person name="Hegedus B."/>
            <person name="Kos P.B."/>
            <person name="Balint B."/>
            <person name="Maroti G."/>
            <person name="Gan H.M."/>
            <person name="Perei K."/>
            <person name="Rakhely G."/>
        </authorList>
    </citation>
    <scope>NUCLEOTIDE SEQUENCE [LARGE SCALE GENOMIC DNA]</scope>
    <source>
        <strain evidence="19">SA1</strain>
    </source>
</reference>
<evidence type="ECO:0000256" key="6">
    <source>
        <dbReference type="ARBA" id="ARBA00022630"/>
    </source>
</evidence>
<dbReference type="PROSITE" id="PS50113">
    <property type="entry name" value="PAC"/>
    <property type="match status" value="2"/>
</dbReference>
<evidence type="ECO:0000313" key="19">
    <source>
        <dbReference type="Proteomes" id="UP000094626"/>
    </source>
</evidence>
<organism evidence="18 19">
    <name type="scientific">Novosphingobium resinovorum</name>
    <dbReference type="NCBI Taxonomy" id="158500"/>
    <lineage>
        <taxon>Bacteria</taxon>
        <taxon>Pseudomonadati</taxon>
        <taxon>Pseudomonadota</taxon>
        <taxon>Alphaproteobacteria</taxon>
        <taxon>Sphingomonadales</taxon>
        <taxon>Sphingomonadaceae</taxon>
        <taxon>Novosphingobium</taxon>
    </lineage>
</organism>
<dbReference type="Pfam" id="PF07536">
    <property type="entry name" value="HWE_HK"/>
    <property type="match status" value="1"/>
</dbReference>
<geneLocation type="plasmid" evidence="18 19">
    <name>pSA2</name>
</geneLocation>
<dbReference type="GO" id="GO:0005524">
    <property type="term" value="F:ATP binding"/>
    <property type="evidence" value="ECO:0007669"/>
    <property type="project" value="UniProtKB-KW"/>
</dbReference>
<dbReference type="InterPro" id="IPR000700">
    <property type="entry name" value="PAS-assoc_C"/>
</dbReference>
<dbReference type="PANTHER" id="PTHR41523:SF8">
    <property type="entry name" value="ETHYLENE RESPONSE SENSOR PROTEIN"/>
    <property type="match status" value="1"/>
</dbReference>
<proteinExistence type="predicted"/>
<dbReference type="InterPro" id="IPR000014">
    <property type="entry name" value="PAS"/>
</dbReference>
<evidence type="ECO:0000259" key="16">
    <source>
        <dbReference type="PROSITE" id="PS50112"/>
    </source>
</evidence>
<sequence>MLAEYDILDTPREQQFDDVVKLAAAVCAAPIAVVNLVGDDRQWFKAEMGLGVRETPLDTSFCAHAILEEDFLEIRDATKDSRFAANPLVDAAGGIRFYAGALLKNQAGLAIGTLCILDTRTRPEGLSELQRFTLQMLATQVMSQLELRKVARQEREVKNELANAALRFQSIFDSAIDYAIIVMDRTGSITDWNAGAANILQWTAEEIVGRDLSVFFTPEDRAAAVPSQEMRQALANGRGADERWHIRKSGDRFWASGEMMPLKDADDVIIGFVKVLRDKTQSRVLQDRMALQDERLQMALTASGSVGLWDWMVSSDRIHGDANFARLYGLEVDGCTEGLTEEQYQKYVVAEDLPALRASIRAVFEHGADFLVDYRLAIPDEQIRWVECKGRMVVDASGQPYRFSGTSIDVTARKAAEQQKQLLMREMSHRVKKSFAMVQSLAAQTLRNIDPEVRETLLSRIVALGQANDSLLQTSWSATQMSTLLQRILWLGADSGRIALCGTDMQVSAEAAMSLSLIVHELATNAVKYGALSHEAGQVVVSWHIDDHRFQFLWQERGGPVVKPPAQKGFGSRLISLGICGSRDALVEYLPEGVQARFSVDLKRVFPKV</sequence>
<keyword evidence="10" id="KW-0547">Nucleotide-binding</keyword>
<dbReference type="Gene3D" id="3.30.450.20">
    <property type="entry name" value="PAS domain"/>
    <property type="match status" value="2"/>
</dbReference>
<dbReference type="Pfam" id="PF08447">
    <property type="entry name" value="PAS_3"/>
    <property type="match status" value="1"/>
</dbReference>
<dbReference type="EC" id="2.7.13.3" evidence="2"/>
<dbReference type="SUPFAM" id="SSF55785">
    <property type="entry name" value="PYP-like sensor domain (PAS domain)"/>
    <property type="match status" value="2"/>
</dbReference>
<dbReference type="GO" id="GO:0009881">
    <property type="term" value="F:photoreceptor activity"/>
    <property type="evidence" value="ECO:0007669"/>
    <property type="project" value="UniProtKB-KW"/>
</dbReference>
<feature type="domain" description="PAC" evidence="17">
    <location>
        <begin position="370"/>
        <end position="422"/>
    </location>
</feature>
<keyword evidence="9" id="KW-0677">Repeat</keyword>
<dbReference type="GO" id="GO:0004673">
    <property type="term" value="F:protein histidine kinase activity"/>
    <property type="evidence" value="ECO:0007669"/>
    <property type="project" value="UniProtKB-EC"/>
</dbReference>
<keyword evidence="6" id="KW-0285">Flavoprotein</keyword>